<keyword evidence="2" id="KW-1185">Reference proteome</keyword>
<reference evidence="1" key="1">
    <citation type="journal article" date="2021" name="New Phytol.">
        <title>Evolutionary innovations through gain and loss of genes in the ectomycorrhizal Boletales.</title>
        <authorList>
            <person name="Wu G."/>
            <person name="Miyauchi S."/>
            <person name="Morin E."/>
            <person name="Kuo A."/>
            <person name="Drula E."/>
            <person name="Varga T."/>
            <person name="Kohler A."/>
            <person name="Feng B."/>
            <person name="Cao Y."/>
            <person name="Lipzen A."/>
            <person name="Daum C."/>
            <person name="Hundley H."/>
            <person name="Pangilinan J."/>
            <person name="Johnson J."/>
            <person name="Barry K."/>
            <person name="LaButti K."/>
            <person name="Ng V."/>
            <person name="Ahrendt S."/>
            <person name="Min B."/>
            <person name="Choi I.G."/>
            <person name="Park H."/>
            <person name="Plett J.M."/>
            <person name="Magnuson J."/>
            <person name="Spatafora J.W."/>
            <person name="Nagy L.G."/>
            <person name="Henrissat B."/>
            <person name="Grigoriev I.V."/>
            <person name="Yang Z.L."/>
            <person name="Xu J."/>
            <person name="Martin F.M."/>
        </authorList>
    </citation>
    <scope>NUCLEOTIDE SEQUENCE</scope>
    <source>
        <strain evidence="1">KUC20120723A-06</strain>
    </source>
</reference>
<dbReference type="Proteomes" id="UP000790709">
    <property type="component" value="Unassembled WGS sequence"/>
</dbReference>
<gene>
    <name evidence="1" type="ORF">BV22DRAFT_1125462</name>
</gene>
<proteinExistence type="predicted"/>
<protein>
    <submittedName>
        <fullName evidence="1">Translation protein</fullName>
    </submittedName>
</protein>
<evidence type="ECO:0000313" key="2">
    <source>
        <dbReference type="Proteomes" id="UP000790709"/>
    </source>
</evidence>
<name>A0ACB8BW09_9AGAM</name>
<evidence type="ECO:0000313" key="1">
    <source>
        <dbReference type="EMBL" id="KAH7929726.1"/>
    </source>
</evidence>
<comment type="caution">
    <text evidence="1">The sequence shown here is derived from an EMBL/GenBank/DDBJ whole genome shotgun (WGS) entry which is preliminary data.</text>
</comment>
<accession>A0ACB8BW09</accession>
<dbReference type="EMBL" id="MU266338">
    <property type="protein sequence ID" value="KAH7929726.1"/>
    <property type="molecule type" value="Genomic_DNA"/>
</dbReference>
<organism evidence="1 2">
    <name type="scientific">Leucogyrophana mollusca</name>
    <dbReference type="NCBI Taxonomy" id="85980"/>
    <lineage>
        <taxon>Eukaryota</taxon>
        <taxon>Fungi</taxon>
        <taxon>Dikarya</taxon>
        <taxon>Basidiomycota</taxon>
        <taxon>Agaricomycotina</taxon>
        <taxon>Agaricomycetes</taxon>
        <taxon>Agaricomycetidae</taxon>
        <taxon>Boletales</taxon>
        <taxon>Boletales incertae sedis</taxon>
        <taxon>Leucogyrophana</taxon>
    </lineage>
</organism>
<sequence>MLRLWTLAQRPQAALQQCRLLHSTVVKCAQAAETKAPSSSGKWTPSSIRTGLIARKRGMTAMWDDHGARVPVTVLQLENCQVTANIVHVRPDRSEYHAVQLGASDRPKRTTTRQMRGHFSKARVKPKYVVKEFPVTADAHVPVGTTLSAVHFVPGQFVDVIANSIGKGFQGAMKRWNFKGLRASHGVSVSHRSAGTTGQNQDPGRVWPGRKMAGRLGGERTTVQNLTVVRVDTALDLIFVKGAVPGVDDAQVLVRDAKKRLVSAATVNQAKGLYEKVLPKGVDDLPFPAGTKEMAKTLPPVIEAPSKRSSPFIPRE</sequence>